<proteinExistence type="predicted"/>
<protein>
    <recommendedName>
        <fullName evidence="2">Tag1-like fifth Ig-like domain-containing protein</fullName>
    </recommendedName>
</protein>
<dbReference type="Proteomes" id="UP000271241">
    <property type="component" value="Unassembled WGS sequence"/>
</dbReference>
<keyword evidence="4" id="KW-1185">Reference proteome</keyword>
<accession>A0A4P9XXE0</accession>
<evidence type="ECO:0000256" key="1">
    <source>
        <dbReference type="SAM" id="Phobius"/>
    </source>
</evidence>
<keyword evidence="1" id="KW-1133">Transmembrane helix</keyword>
<organism evidence="3 4">
    <name type="scientific">Thamnocephalis sphaerospora</name>
    <dbReference type="NCBI Taxonomy" id="78915"/>
    <lineage>
        <taxon>Eukaryota</taxon>
        <taxon>Fungi</taxon>
        <taxon>Fungi incertae sedis</taxon>
        <taxon>Zoopagomycota</taxon>
        <taxon>Zoopagomycotina</taxon>
        <taxon>Zoopagomycetes</taxon>
        <taxon>Zoopagales</taxon>
        <taxon>Sigmoideomycetaceae</taxon>
        <taxon>Thamnocephalis</taxon>
    </lineage>
</organism>
<dbReference type="InterPro" id="IPR022185">
    <property type="entry name" value="DUF3712"/>
</dbReference>
<feature type="domain" description="Tag1-like fifth Ig-like" evidence="2">
    <location>
        <begin position="674"/>
        <end position="766"/>
    </location>
</feature>
<keyword evidence="1" id="KW-0472">Membrane</keyword>
<keyword evidence="1" id="KW-0812">Transmembrane</keyword>
<feature type="transmembrane region" description="Helical" evidence="1">
    <location>
        <begin position="65"/>
        <end position="93"/>
    </location>
</feature>
<dbReference type="Pfam" id="PF12505">
    <property type="entry name" value="DUF3712"/>
    <property type="match status" value="2"/>
</dbReference>
<gene>
    <name evidence="3" type="ORF">THASP1DRAFT_21943</name>
</gene>
<dbReference type="PANTHER" id="PTHR35895:SF1">
    <property type="entry name" value="LIPID-BINDING SERUM GLYCOPROTEIN C-TERMINAL DOMAIN-CONTAINING PROTEIN"/>
    <property type="match status" value="1"/>
</dbReference>
<evidence type="ECO:0000313" key="3">
    <source>
        <dbReference type="EMBL" id="RKP10331.1"/>
    </source>
</evidence>
<dbReference type="OrthoDB" id="10039566at2759"/>
<dbReference type="EMBL" id="KZ992458">
    <property type="protein sequence ID" value="RKP10331.1"/>
    <property type="molecule type" value="Genomic_DNA"/>
</dbReference>
<dbReference type="Pfam" id="PF26153">
    <property type="entry name" value="LEA-2L_5"/>
    <property type="match status" value="1"/>
</dbReference>
<dbReference type="STRING" id="78915.A0A4P9XXE0"/>
<dbReference type="PANTHER" id="PTHR35895">
    <property type="entry name" value="CHROMOSOME 16, WHOLE GENOME SHOTGUN SEQUENCE"/>
    <property type="match status" value="1"/>
</dbReference>
<dbReference type="GO" id="GO:0000329">
    <property type="term" value="C:fungal-type vacuole membrane"/>
    <property type="evidence" value="ECO:0007669"/>
    <property type="project" value="InterPro"/>
</dbReference>
<sequence length="781" mass="83747">MEITRPQRAHLSPGADSRFDLEGYEDTASDVARGRRSSYAASEYTIEQKDAGSGNRFFKTRRRMCLCICCLLMVIMAAVLIPVIIFVIVPAVAQSLVKATKMTITSANITTPQEDYFIMKMAGMVTDTGPLDAQIDIKDKVKLYYKGTELGQMAMEPMFAKAGKGAVIDSAPVFEVTNKEGFGDFAKVMIGAEDFTWTMKGEARVKAFGITLDGIKLEKDLTLKGMGNFPGVQIKSMDLPSNHPLGGIAMVAEASMGNPSPFGMELGDLTFDIFYRDVRMATANVTGVTIKPGVNDLSMKGRALPQSRAEDLTQLGDMFTDYMGGKPSDMRVVGVAVRPNATAKPISWLQRGFEGTTLKVVFDGIQNANLIQSLDLGTMKMAFTRETAWSPRTSAPGVTGRFKMPFGFPLEMKQISQEVTVFSDGGEMAKMSMPMTPAKGSSATGVMSTSLSDLPMNVAPDGRARFSRFVRDLAMGPSKSMTMQGVAAATASTAIGDVTIRNIKFEQEITIQGMSGLASVPLVVNKITVQGGTAEHIEIGLVVTMVNPANVEMSAGDIYFQVFFQGQLVGRCKIPNVTLKLGSNTVESTVYFEPKGAAAIAAGRKMLSDYAAGIENPIGVAGYEGTTDIESLKEGLSSIRLTSTMPALHEQMIRGARFAISPLELLRLQAPSQVDAYNPMDAALDLVSMSAQMFYKGASLGDLNQDFGANPVHLPPKTVTTTPNIMMKIPVNLGAIKAAMAALGGNLIVDVKATLVVRIGGYQTTLDYSVSNLPVKLVGKL</sequence>
<reference evidence="4" key="1">
    <citation type="journal article" date="2018" name="Nat. Microbiol.">
        <title>Leveraging single-cell genomics to expand the fungal tree of life.</title>
        <authorList>
            <person name="Ahrendt S.R."/>
            <person name="Quandt C.A."/>
            <person name="Ciobanu D."/>
            <person name="Clum A."/>
            <person name="Salamov A."/>
            <person name="Andreopoulos B."/>
            <person name="Cheng J.F."/>
            <person name="Woyke T."/>
            <person name="Pelin A."/>
            <person name="Henrissat B."/>
            <person name="Reynolds N.K."/>
            <person name="Benny G.L."/>
            <person name="Smith M.E."/>
            <person name="James T.Y."/>
            <person name="Grigoriev I.V."/>
        </authorList>
    </citation>
    <scope>NUCLEOTIDE SEQUENCE [LARGE SCALE GENOMIC DNA]</scope>
    <source>
        <strain evidence="4">RSA 1356</strain>
    </source>
</reference>
<evidence type="ECO:0000313" key="4">
    <source>
        <dbReference type="Proteomes" id="UP000271241"/>
    </source>
</evidence>
<name>A0A4P9XXE0_9FUNG</name>
<evidence type="ECO:0000259" key="2">
    <source>
        <dbReference type="Pfam" id="PF26153"/>
    </source>
</evidence>
<dbReference type="AlphaFoldDB" id="A0A4P9XXE0"/>
<dbReference type="InterPro" id="IPR059066">
    <property type="entry name" value="Ig_Tag1-like_5th"/>
</dbReference>
<dbReference type="InterPro" id="IPR046368">
    <property type="entry name" value="Tag1"/>
</dbReference>